<dbReference type="PANTHER" id="PTHR46211">
    <property type="entry name" value="GLYCEROPHOSPHORYL DIESTER PHOSPHODIESTERASE"/>
    <property type="match status" value="1"/>
</dbReference>
<feature type="domain" description="GP-PDE" evidence="2">
    <location>
        <begin position="350"/>
        <end position="581"/>
    </location>
</feature>
<sequence length="599" mass="67192">MSTLTKDTIRILKYNRKNAFFFSLAFRLITTTLYLFALDRGLLIALKLAGYSYLTVANIGGFLLKPWTIIIMAVLVFFGMLILVLETGCFLTLFQGIYYTRKLKPWEILAGGIIKLRDEILKRNWRLGLLILANYSLTNLYLIYRFFTHIKPLDFIMTQVLSQPLGKAILIFLIILTLAAVVPGLYAFHACMIEQKNFKEGYLRSWWLLRHRIPKVLLLLTIYYGTFAVLLKLVYSFCVLITAVAVTLFTDNRLALAFLPAACGRIDLVLLFISSMLLAMGNYGALSVQYFQFSSRVLKKAGNISDSGARWANKKTALASISVAVVFSLATLFYVVYNGSAIAGGILGTVQITAHRGSSKEAPENTMAAIKQAVNDLADFVEIDVQETADGVVVLGHDSSLRRVAGVNRSIGSYSLEELKGLDVGGWFSGDFKGEEIPTLEEVMEYCKGKINLNIEIKSGGDDSLLPEKVALLIDKYQMNEQCVVTSSRFLYLTRIKKLDEKIRTGYIVSAAYGNYYSSDDIDLISLQSSFVTERLVEAAHLKGKAVHAWTVNSKSEMERMKMLSVDNIITDYPVLAREIIYREEAAENLLEYLRLVLR</sequence>
<protein>
    <submittedName>
        <fullName evidence="3">Glycerophosphodiester phosphodiesterase</fullName>
    </submittedName>
</protein>
<dbReference type="GO" id="GO:0006629">
    <property type="term" value="P:lipid metabolic process"/>
    <property type="evidence" value="ECO:0007669"/>
    <property type="project" value="InterPro"/>
</dbReference>
<keyword evidence="1" id="KW-0812">Transmembrane</keyword>
<dbReference type="Pfam" id="PF03009">
    <property type="entry name" value="GDPD"/>
    <property type="match status" value="1"/>
</dbReference>
<dbReference type="InterPro" id="IPR018476">
    <property type="entry name" value="GlyceroP-diester-Pdiesterase_M"/>
</dbReference>
<accession>A0A419TCH2</accession>
<dbReference type="CDD" id="cd08579">
    <property type="entry name" value="GDPD_memb_like"/>
    <property type="match status" value="1"/>
</dbReference>
<dbReference type="OrthoDB" id="384721at2"/>
<feature type="transmembrane region" description="Helical" evidence="1">
    <location>
        <begin position="69"/>
        <end position="94"/>
    </location>
</feature>
<dbReference type="InterPro" id="IPR030395">
    <property type="entry name" value="GP_PDE_dom"/>
</dbReference>
<feature type="transmembrane region" description="Helical" evidence="1">
    <location>
        <begin position="127"/>
        <end position="147"/>
    </location>
</feature>
<organism evidence="3 4">
    <name type="scientific">Lacrimispora algidixylanolytica</name>
    <dbReference type="NCBI Taxonomy" id="94868"/>
    <lineage>
        <taxon>Bacteria</taxon>
        <taxon>Bacillati</taxon>
        <taxon>Bacillota</taxon>
        <taxon>Clostridia</taxon>
        <taxon>Lachnospirales</taxon>
        <taxon>Lachnospiraceae</taxon>
        <taxon>Lacrimispora</taxon>
    </lineage>
</organism>
<feature type="transmembrane region" description="Helical" evidence="1">
    <location>
        <begin position="216"/>
        <end position="249"/>
    </location>
</feature>
<dbReference type="AlphaFoldDB" id="A0A419TCH2"/>
<dbReference type="Proteomes" id="UP000284277">
    <property type="component" value="Unassembled WGS sequence"/>
</dbReference>
<feature type="transmembrane region" description="Helical" evidence="1">
    <location>
        <begin position="269"/>
        <end position="291"/>
    </location>
</feature>
<keyword evidence="1" id="KW-1133">Transmembrane helix</keyword>
<feature type="transmembrane region" description="Helical" evidence="1">
    <location>
        <begin position="20"/>
        <end position="37"/>
    </location>
</feature>
<comment type="caution">
    <text evidence="3">The sequence shown here is derived from an EMBL/GenBank/DDBJ whole genome shotgun (WGS) entry which is preliminary data.</text>
</comment>
<reference evidence="3 4" key="1">
    <citation type="submission" date="2016-08" db="EMBL/GenBank/DDBJ databases">
        <title>A new outlook on sporulation: Clostridium algidixylanolyticum.</title>
        <authorList>
            <person name="Poppleton D.I."/>
            <person name="Gribaldo S."/>
        </authorList>
    </citation>
    <scope>NUCLEOTIDE SEQUENCE [LARGE SCALE GENOMIC DNA]</scope>
    <source>
        <strain evidence="3 4">SPL73</strain>
    </source>
</reference>
<dbReference type="Gene3D" id="3.20.20.190">
    <property type="entry name" value="Phosphatidylinositol (PI) phosphodiesterase"/>
    <property type="match status" value="1"/>
</dbReference>
<dbReference type="SUPFAM" id="SSF51695">
    <property type="entry name" value="PLC-like phosphodiesterases"/>
    <property type="match status" value="1"/>
</dbReference>
<proteinExistence type="predicted"/>
<feature type="transmembrane region" description="Helical" evidence="1">
    <location>
        <begin position="167"/>
        <end position="188"/>
    </location>
</feature>
<name>A0A419TCH2_9FIRM</name>
<keyword evidence="1" id="KW-0472">Membrane</keyword>
<evidence type="ECO:0000313" key="4">
    <source>
        <dbReference type="Proteomes" id="UP000284277"/>
    </source>
</evidence>
<dbReference type="PROSITE" id="PS51704">
    <property type="entry name" value="GP_PDE"/>
    <property type="match status" value="1"/>
</dbReference>
<dbReference type="Pfam" id="PF10110">
    <property type="entry name" value="GPDPase_memb"/>
    <property type="match status" value="1"/>
</dbReference>
<evidence type="ECO:0000259" key="2">
    <source>
        <dbReference type="PROSITE" id="PS51704"/>
    </source>
</evidence>
<gene>
    <name evidence="3" type="ORF">BET01_02210</name>
</gene>
<dbReference type="GO" id="GO:0008081">
    <property type="term" value="F:phosphoric diester hydrolase activity"/>
    <property type="evidence" value="ECO:0007669"/>
    <property type="project" value="InterPro"/>
</dbReference>
<dbReference type="PANTHER" id="PTHR46211:SF8">
    <property type="entry name" value="PHOSPHODIESTERASE"/>
    <property type="match status" value="1"/>
</dbReference>
<keyword evidence="4" id="KW-1185">Reference proteome</keyword>
<evidence type="ECO:0000256" key="1">
    <source>
        <dbReference type="SAM" id="Phobius"/>
    </source>
</evidence>
<feature type="transmembrane region" description="Helical" evidence="1">
    <location>
        <begin position="317"/>
        <end position="337"/>
    </location>
</feature>
<evidence type="ECO:0000313" key="3">
    <source>
        <dbReference type="EMBL" id="RKD35176.1"/>
    </source>
</evidence>
<dbReference type="RefSeq" id="WP_120195116.1">
    <property type="nucleotide sequence ID" value="NZ_MCIA01000001.1"/>
</dbReference>
<dbReference type="EMBL" id="MCIA01000001">
    <property type="protein sequence ID" value="RKD35176.1"/>
    <property type="molecule type" value="Genomic_DNA"/>
</dbReference>
<dbReference type="InterPro" id="IPR017946">
    <property type="entry name" value="PLC-like_Pdiesterase_TIM-brl"/>
</dbReference>